<keyword evidence="3" id="KW-1185">Reference proteome</keyword>
<protein>
    <recommendedName>
        <fullName evidence="4">Adenylate/guanylate cyclase domain-containing protein</fullName>
    </recommendedName>
</protein>
<sequence>MKSLKYTFTLWSVLLIVFLATLISIATYILGSRKISDHFKIQMKTVVKIVAMEIDNFLISHGNIAETLAHDIRTIQSIRKGKPIASTFYQEIHKRYGIYENIFIFPNIENPTVIADSISGKTHGYGSISLERDDLLMYRNSAVMEKVAIGKAKKSPITGETVIVLATSIRDQGGIIRKNNISIFQYSFIIRTNVEYP</sequence>
<keyword evidence="1" id="KW-0812">Transmembrane</keyword>
<dbReference type="Proteomes" id="UP001209737">
    <property type="component" value="Unassembled WGS sequence"/>
</dbReference>
<accession>A0ABT3LWP4</accession>
<dbReference type="EMBL" id="JAMQPV010000001">
    <property type="protein sequence ID" value="MCW7462145.1"/>
    <property type="molecule type" value="Genomic_DNA"/>
</dbReference>
<name>A0ABT3LWP4_9LEPT</name>
<evidence type="ECO:0000313" key="3">
    <source>
        <dbReference type="Proteomes" id="UP001209737"/>
    </source>
</evidence>
<dbReference type="RefSeq" id="WP_265375115.1">
    <property type="nucleotide sequence ID" value="NZ_JAMQPV010000001.1"/>
</dbReference>
<keyword evidence="1" id="KW-1133">Transmembrane helix</keyword>
<keyword evidence="1" id="KW-0472">Membrane</keyword>
<reference evidence="2 3" key="1">
    <citation type="submission" date="2022-06" db="EMBL/GenBank/DDBJ databases">
        <title>Leptospira isolates from biofilms formed at urban environments.</title>
        <authorList>
            <person name="Ribeiro P.S."/>
            <person name="Sousa T."/>
            <person name="Carvalho N."/>
            <person name="Aburjaile F."/>
            <person name="Neves F."/>
            <person name="Oliveira D."/>
            <person name="Blanco L."/>
            <person name="Lima J."/>
            <person name="Costa F."/>
            <person name="Brenig B."/>
            <person name="Soares S."/>
            <person name="Ramos R."/>
            <person name="Goes-Neto A."/>
            <person name="Matiuzzi M."/>
            <person name="Azevedo V."/>
            <person name="Ristow P."/>
        </authorList>
    </citation>
    <scope>NUCLEOTIDE SEQUENCE [LARGE SCALE GENOMIC DNA]</scope>
    <source>
        <strain evidence="2 3">VSF25</strain>
    </source>
</reference>
<proteinExistence type="predicted"/>
<evidence type="ECO:0000256" key="1">
    <source>
        <dbReference type="SAM" id="Phobius"/>
    </source>
</evidence>
<comment type="caution">
    <text evidence="2">The sequence shown here is derived from an EMBL/GenBank/DDBJ whole genome shotgun (WGS) entry which is preliminary data.</text>
</comment>
<organism evidence="2 3">
    <name type="scientific">Leptospira limi</name>
    <dbReference type="NCBI Taxonomy" id="2950023"/>
    <lineage>
        <taxon>Bacteria</taxon>
        <taxon>Pseudomonadati</taxon>
        <taxon>Spirochaetota</taxon>
        <taxon>Spirochaetia</taxon>
        <taxon>Leptospirales</taxon>
        <taxon>Leptospiraceae</taxon>
        <taxon>Leptospira</taxon>
    </lineage>
</organism>
<evidence type="ECO:0000313" key="2">
    <source>
        <dbReference type="EMBL" id="MCW7462145.1"/>
    </source>
</evidence>
<evidence type="ECO:0008006" key="4">
    <source>
        <dbReference type="Google" id="ProtNLM"/>
    </source>
</evidence>
<gene>
    <name evidence="2" type="ORF">ND812_08590</name>
</gene>
<feature type="transmembrane region" description="Helical" evidence="1">
    <location>
        <begin position="6"/>
        <end position="30"/>
    </location>
</feature>